<proteinExistence type="predicted"/>
<comment type="caution">
    <text evidence="3">The sequence shown here is derived from an EMBL/GenBank/DDBJ whole genome shotgun (WGS) entry which is preliminary data.</text>
</comment>
<protein>
    <submittedName>
        <fullName evidence="3">Uncharacterized protein</fullName>
    </submittedName>
</protein>
<evidence type="ECO:0000313" key="3">
    <source>
        <dbReference type="EMBL" id="KAL1876592.1"/>
    </source>
</evidence>
<dbReference type="Proteomes" id="UP001586593">
    <property type="component" value="Unassembled WGS sequence"/>
</dbReference>
<dbReference type="EMBL" id="JAZHXJ010000075">
    <property type="protein sequence ID" value="KAL1876592.1"/>
    <property type="molecule type" value="Genomic_DNA"/>
</dbReference>
<sequence>MSATVFLIHAVGPLKSRNSYPRSFFIAVMVISAVTVILMFATAIGAYRAMRNRGVARKDEENHSRDSSVLSFKGKEWSSNDGRSTEHIQHANRGPVPEDIEPDPVHGPRQQRGQILHTPSLNQTPSPIDSLTGRSPSCASDISHLSISLRTVGIEGTARTPWSSGEANTGEPIFGAYQSPVHVSNPISLPGCSDIDVKGGGCVDIEPTLPLAKGIMSADWVVVNLHNGHA</sequence>
<feature type="compositionally biased region" description="Basic and acidic residues" evidence="1">
    <location>
        <begin position="56"/>
        <end position="66"/>
    </location>
</feature>
<feature type="transmembrane region" description="Helical" evidence="2">
    <location>
        <begin position="24"/>
        <end position="47"/>
    </location>
</feature>
<reference evidence="3 4" key="1">
    <citation type="journal article" date="2024" name="Commun. Biol.">
        <title>Comparative genomic analysis of thermophilic fungi reveals convergent evolutionary adaptations and gene losses.</title>
        <authorList>
            <person name="Steindorff A.S."/>
            <person name="Aguilar-Pontes M.V."/>
            <person name="Robinson A.J."/>
            <person name="Andreopoulos B."/>
            <person name="LaButti K."/>
            <person name="Kuo A."/>
            <person name="Mondo S."/>
            <person name="Riley R."/>
            <person name="Otillar R."/>
            <person name="Haridas S."/>
            <person name="Lipzen A."/>
            <person name="Grimwood J."/>
            <person name="Schmutz J."/>
            <person name="Clum A."/>
            <person name="Reid I.D."/>
            <person name="Moisan M.C."/>
            <person name="Butler G."/>
            <person name="Nguyen T.T.M."/>
            <person name="Dewar K."/>
            <person name="Conant G."/>
            <person name="Drula E."/>
            <person name="Henrissat B."/>
            <person name="Hansel C."/>
            <person name="Singer S."/>
            <person name="Hutchinson M.I."/>
            <person name="de Vries R.P."/>
            <person name="Natvig D.O."/>
            <person name="Powell A.J."/>
            <person name="Tsang A."/>
            <person name="Grigoriev I.V."/>
        </authorList>
    </citation>
    <scope>NUCLEOTIDE SEQUENCE [LARGE SCALE GENOMIC DNA]</scope>
    <source>
        <strain evidence="3 4">ATCC 24622</strain>
    </source>
</reference>
<feature type="compositionally biased region" description="Basic and acidic residues" evidence="1">
    <location>
        <begin position="73"/>
        <end position="89"/>
    </location>
</feature>
<evidence type="ECO:0000256" key="2">
    <source>
        <dbReference type="SAM" id="Phobius"/>
    </source>
</evidence>
<gene>
    <name evidence="3" type="ORF">VTK73DRAFT_9256</name>
</gene>
<evidence type="ECO:0000313" key="4">
    <source>
        <dbReference type="Proteomes" id="UP001586593"/>
    </source>
</evidence>
<accession>A0ABR3XM18</accession>
<keyword evidence="2" id="KW-0812">Transmembrane</keyword>
<feature type="region of interest" description="Disordered" evidence="1">
    <location>
        <begin position="56"/>
        <end position="137"/>
    </location>
</feature>
<name>A0ABR3XM18_9PEZI</name>
<organism evidence="3 4">
    <name type="scientific">Phialemonium thermophilum</name>
    <dbReference type="NCBI Taxonomy" id="223376"/>
    <lineage>
        <taxon>Eukaryota</taxon>
        <taxon>Fungi</taxon>
        <taxon>Dikarya</taxon>
        <taxon>Ascomycota</taxon>
        <taxon>Pezizomycotina</taxon>
        <taxon>Sordariomycetes</taxon>
        <taxon>Sordariomycetidae</taxon>
        <taxon>Cephalothecales</taxon>
        <taxon>Cephalothecaceae</taxon>
        <taxon>Phialemonium</taxon>
    </lineage>
</organism>
<feature type="compositionally biased region" description="Polar residues" evidence="1">
    <location>
        <begin position="111"/>
        <end position="137"/>
    </location>
</feature>
<evidence type="ECO:0000256" key="1">
    <source>
        <dbReference type="SAM" id="MobiDB-lite"/>
    </source>
</evidence>
<keyword evidence="2" id="KW-0472">Membrane</keyword>
<keyword evidence="4" id="KW-1185">Reference proteome</keyword>
<keyword evidence="2" id="KW-1133">Transmembrane helix</keyword>